<dbReference type="InterPro" id="IPR016167">
    <property type="entry name" value="FAD-bd_PCMH_sub1"/>
</dbReference>
<dbReference type="SUPFAM" id="SSF56176">
    <property type="entry name" value="FAD-binding/transporter-associated domain-like"/>
    <property type="match status" value="1"/>
</dbReference>
<gene>
    <name evidence="3" type="ORF">EFW17_20865</name>
</gene>
<keyword evidence="4" id="KW-1185">Reference proteome</keyword>
<organism evidence="3 4">
    <name type="scientific">Halostreptopolyspora alba</name>
    <dbReference type="NCBI Taxonomy" id="2487137"/>
    <lineage>
        <taxon>Bacteria</taxon>
        <taxon>Bacillati</taxon>
        <taxon>Actinomycetota</taxon>
        <taxon>Actinomycetes</taxon>
        <taxon>Streptosporangiales</taxon>
        <taxon>Nocardiopsidaceae</taxon>
        <taxon>Halostreptopolyspora</taxon>
    </lineage>
</organism>
<evidence type="ECO:0000313" key="4">
    <source>
        <dbReference type="Proteomes" id="UP000269198"/>
    </source>
</evidence>
<sequence length="69" mass="7415">MEFPKPTTLGEALFAKRTHPNAAPSTGGTEVMVALNLDRRRPSARLGLSRVPEPARCGPDRPHPRLGSA</sequence>
<dbReference type="Gene3D" id="3.30.43.10">
    <property type="entry name" value="Uridine Diphospho-n-acetylenolpyruvylglucosamine Reductase, domain 2"/>
    <property type="match status" value="1"/>
</dbReference>
<dbReference type="GO" id="GO:0016491">
    <property type="term" value="F:oxidoreductase activity"/>
    <property type="evidence" value="ECO:0007669"/>
    <property type="project" value="UniProtKB-KW"/>
</dbReference>
<reference evidence="3 4" key="1">
    <citation type="submission" date="2018-11" db="EMBL/GenBank/DDBJ databases">
        <title>The genome draft of YIM 96095.</title>
        <authorList>
            <person name="Tang S.-K."/>
            <person name="Chunyu W.-X."/>
            <person name="Feng Y.-Z."/>
        </authorList>
    </citation>
    <scope>NUCLEOTIDE SEQUENCE [LARGE SCALE GENOMIC DNA]</scope>
    <source>
        <strain evidence="3 4">YIM 96095</strain>
    </source>
</reference>
<evidence type="ECO:0000256" key="1">
    <source>
        <dbReference type="ARBA" id="ARBA00023002"/>
    </source>
</evidence>
<evidence type="ECO:0000256" key="2">
    <source>
        <dbReference type="SAM" id="MobiDB-lite"/>
    </source>
</evidence>
<dbReference type="AlphaFoldDB" id="A0A3N0E2B5"/>
<dbReference type="Proteomes" id="UP000269198">
    <property type="component" value="Unassembled WGS sequence"/>
</dbReference>
<accession>A0A3N0E2B5</accession>
<comment type="caution">
    <text evidence="3">The sequence shown here is derived from an EMBL/GenBank/DDBJ whole genome shotgun (WGS) entry which is preliminary data.</text>
</comment>
<name>A0A3N0E2B5_9ACTN</name>
<dbReference type="GO" id="GO:0050660">
    <property type="term" value="F:flavin adenine dinucleotide binding"/>
    <property type="evidence" value="ECO:0007669"/>
    <property type="project" value="InterPro"/>
</dbReference>
<keyword evidence="1" id="KW-0560">Oxidoreductase</keyword>
<proteinExistence type="predicted"/>
<dbReference type="EMBL" id="RJMB01000028">
    <property type="protein sequence ID" value="RNL81923.1"/>
    <property type="molecule type" value="Genomic_DNA"/>
</dbReference>
<protein>
    <submittedName>
        <fullName evidence="3">Uncharacterized protein</fullName>
    </submittedName>
</protein>
<dbReference type="InterPro" id="IPR036318">
    <property type="entry name" value="FAD-bd_PCMH-like_sf"/>
</dbReference>
<feature type="region of interest" description="Disordered" evidence="2">
    <location>
        <begin position="44"/>
        <end position="69"/>
    </location>
</feature>
<evidence type="ECO:0000313" key="3">
    <source>
        <dbReference type="EMBL" id="RNL81923.1"/>
    </source>
</evidence>